<reference evidence="3 4" key="1">
    <citation type="submission" date="2020-08" db="EMBL/GenBank/DDBJ databases">
        <title>Genomic Encyclopedia of Type Strains, Phase IV (KMG-IV): sequencing the most valuable type-strain genomes for metagenomic binning, comparative biology and taxonomic classification.</title>
        <authorList>
            <person name="Goeker M."/>
        </authorList>
    </citation>
    <scope>NUCLEOTIDE SEQUENCE [LARGE SCALE GENOMIC DNA]</scope>
    <source>
        <strain evidence="3 4">DSM 103733</strain>
    </source>
</reference>
<dbReference type="Proteomes" id="UP000538666">
    <property type="component" value="Unassembled WGS sequence"/>
</dbReference>
<proteinExistence type="predicted"/>
<dbReference type="InterPro" id="IPR043769">
    <property type="entry name" value="DUF5715"/>
</dbReference>
<dbReference type="AlphaFoldDB" id="A0A841K460"/>
<keyword evidence="2" id="KW-0732">Signal</keyword>
<evidence type="ECO:0000313" key="3">
    <source>
        <dbReference type="EMBL" id="MBB6145941.1"/>
    </source>
</evidence>
<accession>A0A841K460</accession>
<name>A0A841K460_9BACT</name>
<evidence type="ECO:0000313" key="4">
    <source>
        <dbReference type="Proteomes" id="UP000538666"/>
    </source>
</evidence>
<evidence type="ECO:0000256" key="2">
    <source>
        <dbReference type="SAM" id="SignalP"/>
    </source>
</evidence>
<organism evidence="3 4">
    <name type="scientific">Silvibacterium bohemicum</name>
    <dbReference type="NCBI Taxonomy" id="1577686"/>
    <lineage>
        <taxon>Bacteria</taxon>
        <taxon>Pseudomonadati</taxon>
        <taxon>Acidobacteriota</taxon>
        <taxon>Terriglobia</taxon>
        <taxon>Terriglobales</taxon>
        <taxon>Acidobacteriaceae</taxon>
        <taxon>Silvibacterium</taxon>
    </lineage>
</organism>
<comment type="caution">
    <text evidence="3">The sequence shown here is derived from an EMBL/GenBank/DDBJ whole genome shotgun (WGS) entry which is preliminary data.</text>
</comment>
<dbReference type="InterPro" id="IPR009045">
    <property type="entry name" value="Zn_M74/Hedgehog-like"/>
</dbReference>
<feature type="signal peptide" evidence="2">
    <location>
        <begin position="1"/>
        <end position="25"/>
    </location>
</feature>
<evidence type="ECO:0008006" key="5">
    <source>
        <dbReference type="Google" id="ProtNLM"/>
    </source>
</evidence>
<gene>
    <name evidence="3" type="ORF">HNQ77_003911</name>
</gene>
<dbReference type="Pfam" id="PF18979">
    <property type="entry name" value="DUF5715"/>
    <property type="match status" value="1"/>
</dbReference>
<feature type="region of interest" description="Disordered" evidence="1">
    <location>
        <begin position="35"/>
        <end position="65"/>
    </location>
</feature>
<dbReference type="RefSeq" id="WP_050060943.1">
    <property type="nucleotide sequence ID" value="NZ_JACHEK010000008.1"/>
</dbReference>
<evidence type="ECO:0000256" key="1">
    <source>
        <dbReference type="SAM" id="MobiDB-lite"/>
    </source>
</evidence>
<sequence length="306" mass="33935">MRSFRLIAVSALVVLLSGLAPLALATVSHPETYHRHARHLQAASSARHAGTRSRSRRPASVCRTRQQLPVRGSRRRGAALIAAHRHAAPIAPQKIEVATTIPTAPLKHWVILPPLTGSHQSLVRQNVRTVADGLERIEDDAQLNELRRERALVPVPVSAQLHINEGLPMNRRYCRPWTAQFLADLARAHTTRFRRSLQVNSAVRTVEYQRYLMEVNGNAAAADGDIASPHLTGAAVDIAKKGLSTSEVSWMRAYLLPLEQAGRIDVEEEFYQACFHVTVYKSYTPAPNPGMPRYRAGSTLLAERVK</sequence>
<dbReference type="OrthoDB" id="105479at2"/>
<protein>
    <recommendedName>
        <fullName evidence="5">Peptidase M15A C-terminal domain-containing protein</fullName>
    </recommendedName>
</protein>
<dbReference type="SUPFAM" id="SSF55166">
    <property type="entry name" value="Hedgehog/DD-peptidase"/>
    <property type="match status" value="1"/>
</dbReference>
<keyword evidence="4" id="KW-1185">Reference proteome</keyword>
<dbReference type="EMBL" id="JACHEK010000008">
    <property type="protein sequence ID" value="MBB6145941.1"/>
    <property type="molecule type" value="Genomic_DNA"/>
</dbReference>
<feature type="chain" id="PRO_5032612826" description="Peptidase M15A C-terminal domain-containing protein" evidence="2">
    <location>
        <begin position="26"/>
        <end position="306"/>
    </location>
</feature>